<dbReference type="InterPro" id="IPR045057">
    <property type="entry name" value="Gcn5-rel_NAT"/>
</dbReference>
<dbReference type="PANTHER" id="PTHR31435">
    <property type="entry name" value="PROTEIN NATD1"/>
    <property type="match status" value="1"/>
</dbReference>
<dbReference type="Gene3D" id="3.40.630.30">
    <property type="match status" value="1"/>
</dbReference>
<dbReference type="PANTHER" id="PTHR31435:SF9">
    <property type="entry name" value="PROTEIN NATD1"/>
    <property type="match status" value="1"/>
</dbReference>
<dbReference type="InterPro" id="IPR031165">
    <property type="entry name" value="GNAT_YJDJ"/>
</dbReference>
<feature type="region of interest" description="Disordered" evidence="1">
    <location>
        <begin position="69"/>
        <end position="93"/>
    </location>
</feature>
<evidence type="ECO:0000313" key="4">
    <source>
        <dbReference type="Proteomes" id="UP000240971"/>
    </source>
</evidence>
<dbReference type="Proteomes" id="UP000240971">
    <property type="component" value="Unassembled WGS sequence"/>
</dbReference>
<dbReference type="Pfam" id="PF06902">
    <property type="entry name" value="Fer4_19"/>
    <property type="match status" value="1"/>
</dbReference>
<feature type="domain" description="N-acetyltransferase" evidence="2">
    <location>
        <begin position="102"/>
        <end position="186"/>
    </location>
</feature>
<dbReference type="SUPFAM" id="SSF55729">
    <property type="entry name" value="Acyl-CoA N-acyltransferases (Nat)"/>
    <property type="match status" value="1"/>
</dbReference>
<dbReference type="Pfam" id="PF14542">
    <property type="entry name" value="Acetyltransf_CG"/>
    <property type="match status" value="1"/>
</dbReference>
<reference evidence="3 4" key="1">
    <citation type="submission" date="2018-03" db="EMBL/GenBank/DDBJ databases">
        <title>Genomic Encyclopedia of Archaeal and Bacterial Type Strains, Phase II (KMG-II): from individual species to whole genera.</title>
        <authorList>
            <person name="Goeker M."/>
        </authorList>
    </citation>
    <scope>NUCLEOTIDE SEQUENCE [LARGE SCALE GENOMIC DNA]</scope>
    <source>
        <strain evidence="3 4">DSM 24859</strain>
    </source>
</reference>
<organism evidence="3 4">
    <name type="scientific">Chitinophaga niastensis</name>
    <dbReference type="NCBI Taxonomy" id="536980"/>
    <lineage>
        <taxon>Bacteria</taxon>
        <taxon>Pseudomonadati</taxon>
        <taxon>Bacteroidota</taxon>
        <taxon>Chitinophagia</taxon>
        <taxon>Chitinophagales</taxon>
        <taxon>Chitinophagaceae</taxon>
        <taxon>Chitinophaga</taxon>
    </lineage>
</organism>
<dbReference type="GO" id="GO:0016740">
    <property type="term" value="F:transferase activity"/>
    <property type="evidence" value="ECO:0007669"/>
    <property type="project" value="UniProtKB-KW"/>
</dbReference>
<comment type="caution">
    <text evidence="3">The sequence shown here is derived from an EMBL/GenBank/DDBJ whole genome shotgun (WGS) entry which is preliminary data.</text>
</comment>
<dbReference type="PROSITE" id="PS51729">
    <property type="entry name" value="GNAT_YJDJ"/>
    <property type="match status" value="1"/>
</dbReference>
<name>A0A2P8H8F6_CHINA</name>
<evidence type="ECO:0000256" key="1">
    <source>
        <dbReference type="SAM" id="MobiDB-lite"/>
    </source>
</evidence>
<dbReference type="InterPro" id="IPR016181">
    <property type="entry name" value="Acyl_CoA_acyltransferase"/>
</dbReference>
<gene>
    <name evidence="3" type="ORF">CLV51_11236</name>
</gene>
<dbReference type="AlphaFoldDB" id="A0A2P8H8F6"/>
<proteinExistence type="predicted"/>
<dbReference type="EMBL" id="PYAW01000012">
    <property type="protein sequence ID" value="PSL42508.1"/>
    <property type="molecule type" value="Genomic_DNA"/>
</dbReference>
<dbReference type="RefSeq" id="WP_211302149.1">
    <property type="nucleotide sequence ID" value="NZ_PYAW01000012.1"/>
</dbReference>
<dbReference type="InterPro" id="IPR010693">
    <property type="entry name" value="Divergent_4Fe-4S_mono-cluster"/>
</dbReference>
<evidence type="ECO:0000313" key="3">
    <source>
        <dbReference type="EMBL" id="PSL42508.1"/>
    </source>
</evidence>
<evidence type="ECO:0000259" key="2">
    <source>
        <dbReference type="PROSITE" id="PS51729"/>
    </source>
</evidence>
<keyword evidence="3" id="KW-0808">Transferase</keyword>
<sequence>MKDITKHYTNGEVTIVWKPNVCIHSERCFHGLPMVFNPNQKPWINAEGATTAQIIAQIKQCPSGALSYFMNSDGPAEDNDTTQTKTDSPTPPNHHHMELTINNNTTKHQFETVVDGHTALIAYSLFHGGITFIHTEVPEELEGRGIAGQMAKYVLEYARENHLKVKPLCPYVNAYMKRHPEYNDLL</sequence>
<keyword evidence="4" id="KW-1185">Reference proteome</keyword>
<accession>A0A2P8H8F6</accession>
<protein>
    <submittedName>
        <fullName evidence="3">Putative GNAT family acetyltransferase</fullName>
    </submittedName>
</protein>